<gene>
    <name evidence="1" type="ORF">C6T65_10280</name>
</gene>
<accession>A0AA44Y1C3</accession>
<reference evidence="1 2" key="1">
    <citation type="submission" date="2018-03" db="EMBL/GenBank/DDBJ databases">
        <authorList>
            <person name="Nguyen K."/>
            <person name="Fouts D."/>
            <person name="Sutton G."/>
        </authorList>
    </citation>
    <scope>NUCLEOTIDE SEQUENCE [LARGE SCALE GENOMIC DNA]</scope>
    <source>
        <strain evidence="1 2">AU3578</strain>
    </source>
</reference>
<dbReference type="Proteomes" id="UP000237632">
    <property type="component" value="Unassembled WGS sequence"/>
</dbReference>
<evidence type="ECO:0000313" key="2">
    <source>
        <dbReference type="Proteomes" id="UP000237632"/>
    </source>
</evidence>
<sequence>MIAYPNVPRSIGAVVSRRLATLVELQTVLGQDDLHDLLEIIVVDSHNERVATEPRN</sequence>
<protein>
    <submittedName>
        <fullName evidence="1">Transcription elongation factor GreA</fullName>
    </submittedName>
</protein>
<name>A0AA44Y1C3_BURVI</name>
<evidence type="ECO:0000313" key="1">
    <source>
        <dbReference type="EMBL" id="PRH42453.1"/>
    </source>
</evidence>
<dbReference type="GO" id="GO:0003746">
    <property type="term" value="F:translation elongation factor activity"/>
    <property type="evidence" value="ECO:0007669"/>
    <property type="project" value="UniProtKB-KW"/>
</dbReference>
<comment type="caution">
    <text evidence="1">The sequence shown here is derived from an EMBL/GenBank/DDBJ whole genome shotgun (WGS) entry which is preliminary data.</text>
</comment>
<dbReference type="EMBL" id="PVHK01000067">
    <property type="protein sequence ID" value="PRH42453.1"/>
    <property type="molecule type" value="Genomic_DNA"/>
</dbReference>
<keyword evidence="1" id="KW-0648">Protein biosynthesis</keyword>
<organism evidence="1 2">
    <name type="scientific">Burkholderia vietnamiensis</name>
    <dbReference type="NCBI Taxonomy" id="60552"/>
    <lineage>
        <taxon>Bacteria</taxon>
        <taxon>Pseudomonadati</taxon>
        <taxon>Pseudomonadota</taxon>
        <taxon>Betaproteobacteria</taxon>
        <taxon>Burkholderiales</taxon>
        <taxon>Burkholderiaceae</taxon>
        <taxon>Burkholderia</taxon>
        <taxon>Burkholderia cepacia complex</taxon>
    </lineage>
</organism>
<proteinExistence type="predicted"/>
<keyword evidence="1" id="KW-0251">Elongation factor</keyword>
<dbReference type="AlphaFoldDB" id="A0AA44Y1C3"/>